<keyword evidence="3" id="KW-1185">Reference proteome</keyword>
<dbReference type="Proteomes" id="UP000194236">
    <property type="component" value="Unassembled WGS sequence"/>
</dbReference>
<dbReference type="AlphaFoldDB" id="A0A1Y3AWK7"/>
<protein>
    <submittedName>
        <fullName evidence="2">Uncharacterized protein</fullName>
    </submittedName>
</protein>
<dbReference type="EMBL" id="MUJZ01056481">
    <property type="protein sequence ID" value="OTF72377.1"/>
    <property type="molecule type" value="Genomic_DNA"/>
</dbReference>
<name>A0A1Y3AWK7_EURMA</name>
<accession>A0A1Y3AWK7</accession>
<comment type="caution">
    <text evidence="2">The sequence shown here is derived from an EMBL/GenBank/DDBJ whole genome shotgun (WGS) entry which is preliminary data.</text>
</comment>
<evidence type="ECO:0000313" key="2">
    <source>
        <dbReference type="EMBL" id="OTF72377.1"/>
    </source>
</evidence>
<organism evidence="2 3">
    <name type="scientific">Euroglyphus maynei</name>
    <name type="common">Mayne's house dust mite</name>
    <dbReference type="NCBI Taxonomy" id="6958"/>
    <lineage>
        <taxon>Eukaryota</taxon>
        <taxon>Metazoa</taxon>
        <taxon>Ecdysozoa</taxon>
        <taxon>Arthropoda</taxon>
        <taxon>Chelicerata</taxon>
        <taxon>Arachnida</taxon>
        <taxon>Acari</taxon>
        <taxon>Acariformes</taxon>
        <taxon>Sarcoptiformes</taxon>
        <taxon>Astigmata</taxon>
        <taxon>Psoroptidia</taxon>
        <taxon>Analgoidea</taxon>
        <taxon>Pyroglyphidae</taxon>
        <taxon>Pyroglyphinae</taxon>
        <taxon>Euroglyphus</taxon>
    </lineage>
</organism>
<feature type="region of interest" description="Disordered" evidence="1">
    <location>
        <begin position="87"/>
        <end position="133"/>
    </location>
</feature>
<proteinExistence type="predicted"/>
<feature type="compositionally biased region" description="Basic residues" evidence="1">
    <location>
        <begin position="87"/>
        <end position="98"/>
    </location>
</feature>
<feature type="non-terminal residue" evidence="2">
    <location>
        <position position="1"/>
    </location>
</feature>
<evidence type="ECO:0000313" key="3">
    <source>
        <dbReference type="Proteomes" id="UP000194236"/>
    </source>
</evidence>
<feature type="non-terminal residue" evidence="2">
    <location>
        <position position="133"/>
    </location>
</feature>
<evidence type="ECO:0000256" key="1">
    <source>
        <dbReference type="SAM" id="MobiDB-lite"/>
    </source>
</evidence>
<sequence>SHYYDYLNSLQDFEQKCGRDEKFVDTFLSNDQRKERDVIVKKFKNSKKDREKIFSRLRHYRHHYEPDSNYNPYFGKKLFIDDDRDRYGRHHHHHHHHDRYNEYPEHAPQLPPPPSQTMQPYPVPGLPPYDPHY</sequence>
<feature type="compositionally biased region" description="Pro residues" evidence="1">
    <location>
        <begin position="109"/>
        <end position="133"/>
    </location>
</feature>
<gene>
    <name evidence="2" type="ORF">BLA29_012830</name>
</gene>
<reference evidence="2 3" key="1">
    <citation type="submission" date="2017-03" db="EMBL/GenBank/DDBJ databases">
        <title>Genome Survey of Euroglyphus maynei.</title>
        <authorList>
            <person name="Arlian L.G."/>
            <person name="Morgan M.S."/>
            <person name="Rider S.D."/>
        </authorList>
    </citation>
    <scope>NUCLEOTIDE SEQUENCE [LARGE SCALE GENOMIC DNA]</scope>
    <source>
        <strain evidence="2">Arlian Lab</strain>
        <tissue evidence="2">Whole body</tissue>
    </source>
</reference>